<keyword evidence="3" id="KW-1185">Reference proteome</keyword>
<dbReference type="AlphaFoldDB" id="A0AAD5Q326"/>
<feature type="transmembrane region" description="Helical" evidence="1">
    <location>
        <begin position="224"/>
        <end position="245"/>
    </location>
</feature>
<dbReference type="Gene3D" id="1.20.1070.10">
    <property type="entry name" value="Rhodopsin 7-helix transmembrane proteins"/>
    <property type="match status" value="1"/>
</dbReference>
<protein>
    <submittedName>
        <fullName evidence="2">Uncharacterized protein</fullName>
    </submittedName>
</protein>
<feature type="transmembrane region" description="Helical" evidence="1">
    <location>
        <begin position="257"/>
        <end position="275"/>
    </location>
</feature>
<name>A0AAD5Q326_PYTIN</name>
<feature type="transmembrane region" description="Helical" evidence="1">
    <location>
        <begin position="41"/>
        <end position="59"/>
    </location>
</feature>
<evidence type="ECO:0000256" key="1">
    <source>
        <dbReference type="SAM" id="Phobius"/>
    </source>
</evidence>
<sequence length="331" mass="37188">MVEPLFLAWQMTALLSCLLAGGAMLYFFFKYVRARAHPGPVLLCIFLSLCLANITRVALHTCVRDGEEPDSVLAAATGDAVARRAVTLSDVANQELGAQIDGVEAYVAVFFWSEFFFLTSATMWNLMLALDLIFSLSNPFLPFNADNLKHHILAWPAAMLYCVAFRYAFARDDGMPSQHILLYLHLPAYIVSVYVPMALVMAWRKSRRLEKHAHRTTRDMAKLILPYLVLFGIYTTATFVMYLLMLSNGHETTTTNAIDQLFLVLECLCVFVLFCRDAGILTFFHDKTSATTLPVSRTMSVAHASDDKLDVSNDLRKDVMKYTSRSTTTTM</sequence>
<accession>A0AAD5Q326</accession>
<feature type="transmembrane region" description="Helical" evidence="1">
    <location>
        <begin position="115"/>
        <end position="140"/>
    </location>
</feature>
<keyword evidence="1" id="KW-0472">Membrane</keyword>
<dbReference type="Proteomes" id="UP001209570">
    <property type="component" value="Unassembled WGS sequence"/>
</dbReference>
<dbReference type="EMBL" id="JAKCXM010000430">
    <property type="protein sequence ID" value="KAJ0394164.1"/>
    <property type="molecule type" value="Genomic_DNA"/>
</dbReference>
<feature type="transmembrane region" description="Helical" evidence="1">
    <location>
        <begin position="152"/>
        <end position="169"/>
    </location>
</feature>
<keyword evidence="1" id="KW-1133">Transmembrane helix</keyword>
<feature type="transmembrane region" description="Helical" evidence="1">
    <location>
        <begin position="181"/>
        <end position="203"/>
    </location>
</feature>
<organism evidence="2 3">
    <name type="scientific">Pythium insidiosum</name>
    <name type="common">Pythiosis disease agent</name>
    <dbReference type="NCBI Taxonomy" id="114742"/>
    <lineage>
        <taxon>Eukaryota</taxon>
        <taxon>Sar</taxon>
        <taxon>Stramenopiles</taxon>
        <taxon>Oomycota</taxon>
        <taxon>Peronosporomycetes</taxon>
        <taxon>Pythiales</taxon>
        <taxon>Pythiaceae</taxon>
        <taxon>Pythium</taxon>
    </lineage>
</organism>
<keyword evidence="1" id="KW-0812">Transmembrane</keyword>
<feature type="transmembrane region" description="Helical" evidence="1">
    <location>
        <begin position="6"/>
        <end position="29"/>
    </location>
</feature>
<reference evidence="2" key="1">
    <citation type="submission" date="2021-12" db="EMBL/GenBank/DDBJ databases">
        <title>Prjna785345.</title>
        <authorList>
            <person name="Rujirawat T."/>
            <person name="Krajaejun T."/>
        </authorList>
    </citation>
    <scope>NUCLEOTIDE SEQUENCE</scope>
    <source>
        <strain evidence="2">Pi057C3</strain>
    </source>
</reference>
<evidence type="ECO:0000313" key="2">
    <source>
        <dbReference type="EMBL" id="KAJ0394164.1"/>
    </source>
</evidence>
<comment type="caution">
    <text evidence="2">The sequence shown here is derived from an EMBL/GenBank/DDBJ whole genome shotgun (WGS) entry which is preliminary data.</text>
</comment>
<proteinExistence type="predicted"/>
<gene>
    <name evidence="2" type="ORF">P43SY_003890</name>
</gene>
<evidence type="ECO:0000313" key="3">
    <source>
        <dbReference type="Proteomes" id="UP001209570"/>
    </source>
</evidence>